<dbReference type="NCBIfam" id="TIGR03662">
    <property type="entry name" value="Chlor_Arch_YYY"/>
    <property type="match status" value="1"/>
</dbReference>
<dbReference type="Proteomes" id="UP001596201">
    <property type="component" value="Unassembled WGS sequence"/>
</dbReference>
<keyword evidence="2" id="KW-1133">Transmembrane helix</keyword>
<feature type="transmembrane region" description="Helical" evidence="2">
    <location>
        <begin position="6"/>
        <end position="23"/>
    </location>
</feature>
<feature type="region of interest" description="Disordered" evidence="1">
    <location>
        <begin position="392"/>
        <end position="411"/>
    </location>
</feature>
<feature type="transmembrane region" description="Helical" evidence="2">
    <location>
        <begin position="216"/>
        <end position="240"/>
    </location>
</feature>
<dbReference type="AlphaFoldDB" id="A0ABD5RBI2"/>
<feature type="transmembrane region" description="Helical" evidence="2">
    <location>
        <begin position="594"/>
        <end position="612"/>
    </location>
</feature>
<accession>A0ABD5RBI2</accession>
<feature type="transmembrane region" description="Helical" evidence="2">
    <location>
        <begin position="60"/>
        <end position="80"/>
    </location>
</feature>
<keyword evidence="4" id="KW-1185">Reference proteome</keyword>
<keyword evidence="2" id="KW-0472">Membrane</keyword>
<evidence type="ECO:0000313" key="4">
    <source>
        <dbReference type="Proteomes" id="UP001596201"/>
    </source>
</evidence>
<dbReference type="RefSeq" id="WP_227229628.1">
    <property type="nucleotide sequence ID" value="NZ_JAJCVJ010000002.1"/>
</dbReference>
<feature type="transmembrane region" description="Helical" evidence="2">
    <location>
        <begin position="442"/>
        <end position="462"/>
    </location>
</feature>
<protein>
    <submittedName>
        <fullName evidence="3">DUF2298 domain-containing protein</fullName>
    </submittedName>
</protein>
<feature type="transmembrane region" description="Helical" evidence="2">
    <location>
        <begin position="510"/>
        <end position="532"/>
    </location>
</feature>
<feature type="transmembrane region" description="Helical" evidence="2">
    <location>
        <begin position="358"/>
        <end position="376"/>
    </location>
</feature>
<evidence type="ECO:0000256" key="2">
    <source>
        <dbReference type="SAM" id="Phobius"/>
    </source>
</evidence>
<feature type="transmembrane region" description="Helical" evidence="2">
    <location>
        <begin position="100"/>
        <end position="121"/>
    </location>
</feature>
<comment type="caution">
    <text evidence="3">The sequence shown here is derived from an EMBL/GenBank/DDBJ whole genome shotgun (WGS) entry which is preliminary data.</text>
</comment>
<gene>
    <name evidence="3" type="ORF">ACFPJ5_10515</name>
</gene>
<feature type="transmembrane region" description="Helical" evidence="2">
    <location>
        <begin position="35"/>
        <end position="54"/>
    </location>
</feature>
<proteinExistence type="predicted"/>
<dbReference type="PANTHER" id="PTHR10790:SF51">
    <property type="entry name" value="TETRATRICOPEPTIDE REPEAT PROTEIN"/>
    <property type="match status" value="1"/>
</dbReference>
<organism evidence="3 4">
    <name type="scientific">Salinirubrum litoreum</name>
    <dbReference type="NCBI Taxonomy" id="1126234"/>
    <lineage>
        <taxon>Archaea</taxon>
        <taxon>Methanobacteriati</taxon>
        <taxon>Methanobacteriota</taxon>
        <taxon>Stenosarchaea group</taxon>
        <taxon>Halobacteria</taxon>
        <taxon>Halobacteriales</taxon>
        <taxon>Haloferacaceae</taxon>
        <taxon>Salinirubrum</taxon>
    </lineage>
</organism>
<evidence type="ECO:0000256" key="1">
    <source>
        <dbReference type="SAM" id="MobiDB-lite"/>
    </source>
</evidence>
<dbReference type="Pfam" id="PF10060">
    <property type="entry name" value="DUF2298"/>
    <property type="match status" value="1"/>
</dbReference>
<dbReference type="PANTHER" id="PTHR10790">
    <property type="entry name" value="TPR-DOMAIN CONTAINING PROTEIN"/>
    <property type="match status" value="1"/>
</dbReference>
<evidence type="ECO:0000313" key="3">
    <source>
        <dbReference type="EMBL" id="MFC5367371.1"/>
    </source>
</evidence>
<dbReference type="InterPro" id="IPR018746">
    <property type="entry name" value="DUF2298"/>
</dbReference>
<sequence length="819" mass="86069">MEYALVALWWLAAIGLGLLGLPLSARLFPRLAGRGVGFALPVALVVLGTVIYWLGHLAYGLPTVLAGVAVLLLLAVLSGLDRDTLREGKVEVAPDLEYDLDPRVLGVFTAAFLLVIAIRAVDPGAIPAGGEKFLDFGLLNALDRADSLPPEDFWFAGEAVSYYYGGHLLVHSVSELTATPPEFAYNLGLALFYATFVTAAYDLAGAVADARGHSRTVAGLLGAFFVGVASNLATFGRLVLSSLPEPLRTNAAETVAARAGELTTRQILLGVDEFNYWTASRIIPGTINEFPLFGWLNGDLHAHMMGPTFLLLAAAVGFSYYRTPTRDLTRRRLLAFGVIPLLGGLQAVIHTWSFPTVFGLLWLAVLFAPSDPLSLFPAGVATRVRSAVGVARRDPDELTDPEELASDGGGFGGATAEPATVGSRTALVGSPARVELTRVGSALVVAGVAGLLGFLLAAPFLLSATGGGERAIDLWPALDRSGFGALLIVHGAFLAGFLAFLLARLDPERPVLLAVGLLAVVGLGTLATFPALGLVGPVLLLGWVALRFRDDVGYETVLMIGGAGLVLAVEVVYLNEQAGPGRMNTVFKTYSQVWGLWAVALGAALASMVPSLESLRASFSGGVDRQGVRQVAAVGFVALLVVSTSVYGGLALSGHLSVGGDPTLDATAYVDDQHPEEATAIRWLDRNAEGTPTMVSAPGAYTAPAGGGQAEPGMYTWDASPAASMTGVPTVAGWAHEVGYRGQAAYDSRVRDVDLVYQGDAETRVRLLAEYDVQYVWVGPAERLRYGEVRSFSGLQGVEVAHQSGSVTIYRVDQSALAE</sequence>
<feature type="transmembrane region" description="Helical" evidence="2">
    <location>
        <begin position="482"/>
        <end position="503"/>
    </location>
</feature>
<name>A0ABD5RBI2_9EURY</name>
<feature type="transmembrane region" description="Helical" evidence="2">
    <location>
        <begin position="300"/>
        <end position="321"/>
    </location>
</feature>
<feature type="transmembrane region" description="Helical" evidence="2">
    <location>
        <begin position="552"/>
        <end position="573"/>
    </location>
</feature>
<feature type="transmembrane region" description="Helical" evidence="2">
    <location>
        <begin position="632"/>
        <end position="652"/>
    </location>
</feature>
<feature type="transmembrane region" description="Helical" evidence="2">
    <location>
        <begin position="183"/>
        <end position="204"/>
    </location>
</feature>
<keyword evidence="2" id="KW-0812">Transmembrane</keyword>
<dbReference type="EMBL" id="JBHSKX010000002">
    <property type="protein sequence ID" value="MFC5367371.1"/>
    <property type="molecule type" value="Genomic_DNA"/>
</dbReference>
<reference evidence="3 4" key="1">
    <citation type="journal article" date="2019" name="Int. J. Syst. Evol. Microbiol.">
        <title>The Global Catalogue of Microorganisms (GCM) 10K type strain sequencing project: providing services to taxonomists for standard genome sequencing and annotation.</title>
        <authorList>
            <consortium name="The Broad Institute Genomics Platform"/>
            <consortium name="The Broad Institute Genome Sequencing Center for Infectious Disease"/>
            <person name="Wu L."/>
            <person name="Ma J."/>
        </authorList>
    </citation>
    <scope>NUCLEOTIDE SEQUENCE [LARGE SCALE GENOMIC DNA]</scope>
    <source>
        <strain evidence="3 4">CGMCC 1.12237</strain>
    </source>
</reference>
<feature type="transmembrane region" description="Helical" evidence="2">
    <location>
        <begin position="333"/>
        <end position="352"/>
    </location>
</feature>